<dbReference type="SUPFAM" id="SSF48350">
    <property type="entry name" value="GTPase activation domain, GAP"/>
    <property type="match status" value="1"/>
</dbReference>
<dbReference type="InterPro" id="IPR008936">
    <property type="entry name" value="Rho_GTPase_activation_prot"/>
</dbReference>
<keyword evidence="12" id="KW-1185">Reference proteome</keyword>
<dbReference type="GeneTree" id="ENSGT00940000153491"/>
<dbReference type="CDD" id="cd04387">
    <property type="entry name" value="RhoGAP_Bcr"/>
    <property type="match status" value="1"/>
</dbReference>
<dbReference type="Pfam" id="PF00168">
    <property type="entry name" value="C2"/>
    <property type="match status" value="1"/>
</dbReference>
<dbReference type="CDD" id="cd08686">
    <property type="entry name" value="C2_ABR"/>
    <property type="match status" value="1"/>
</dbReference>
<organism evidence="11 12">
    <name type="scientific">Salmo trutta</name>
    <name type="common">Brown trout</name>
    <dbReference type="NCBI Taxonomy" id="8032"/>
    <lineage>
        <taxon>Eukaryota</taxon>
        <taxon>Metazoa</taxon>
        <taxon>Chordata</taxon>
        <taxon>Craniata</taxon>
        <taxon>Vertebrata</taxon>
        <taxon>Euteleostomi</taxon>
        <taxon>Actinopterygii</taxon>
        <taxon>Neopterygii</taxon>
        <taxon>Teleostei</taxon>
        <taxon>Protacanthopterygii</taxon>
        <taxon>Salmoniformes</taxon>
        <taxon>Salmonidae</taxon>
        <taxon>Salmoninae</taxon>
        <taxon>Salmo</taxon>
    </lineage>
</organism>
<evidence type="ECO:0000256" key="5">
    <source>
        <dbReference type="ARBA" id="ARBA00023018"/>
    </source>
</evidence>
<evidence type="ECO:0000259" key="8">
    <source>
        <dbReference type="PROSITE" id="PS50004"/>
    </source>
</evidence>
<feature type="compositionally biased region" description="Gly residues" evidence="7">
    <location>
        <begin position="1"/>
        <end position="11"/>
    </location>
</feature>
<evidence type="ECO:0000313" key="12">
    <source>
        <dbReference type="Proteomes" id="UP000472277"/>
    </source>
</evidence>
<dbReference type="PANTHER" id="PTHR23182">
    <property type="entry name" value="BREAKPOINT CLUSTER REGION PROTEIN BCR"/>
    <property type="match status" value="1"/>
</dbReference>
<protein>
    <submittedName>
        <fullName evidence="11">BCR activator of RhoGEF and GTPase</fullName>
    </submittedName>
</protein>
<dbReference type="FunFam" id="1.10.555.10:FF:000004">
    <property type="entry name" value="active breakpoint cluster region-related protein-like"/>
    <property type="match status" value="1"/>
</dbReference>
<keyword evidence="5" id="KW-0770">Synapse</keyword>
<evidence type="ECO:0000256" key="2">
    <source>
        <dbReference type="ARBA" id="ARBA00004552"/>
    </source>
</evidence>
<comment type="subcellular location">
    <subcellularLocation>
        <location evidence="1">Cell projection</location>
        <location evidence="1">Axon</location>
    </subcellularLocation>
    <subcellularLocation>
        <location evidence="2">Cell projection</location>
        <location evidence="2">Dendritic spine</location>
    </subcellularLocation>
</comment>
<dbReference type="Gene3D" id="2.30.29.30">
    <property type="entry name" value="Pleckstrin-homology domain (PH domain)/Phosphotyrosine-binding domain (PTB)"/>
    <property type="match status" value="1"/>
</dbReference>
<dbReference type="SUPFAM" id="SSF49562">
    <property type="entry name" value="C2 domain (Calcium/lipid-binding domain, CaLB)"/>
    <property type="match status" value="1"/>
</dbReference>
<gene>
    <name evidence="11" type="primary">BCR</name>
    <name evidence="11" type="synonym">LOC115204005</name>
</gene>
<dbReference type="PANTHER" id="PTHR23182:SF3">
    <property type="entry name" value="BREAKPOINT CLUSTER REGION PROTEIN"/>
    <property type="match status" value="1"/>
</dbReference>
<evidence type="ECO:0000256" key="4">
    <source>
        <dbReference type="ARBA" id="ARBA00022658"/>
    </source>
</evidence>
<dbReference type="Pfam" id="PF00620">
    <property type="entry name" value="RhoGAP"/>
    <property type="match status" value="1"/>
</dbReference>
<keyword evidence="3" id="KW-0343">GTPase activation</keyword>
<evidence type="ECO:0000259" key="10">
    <source>
        <dbReference type="PROSITE" id="PS50238"/>
    </source>
</evidence>
<feature type="domain" description="C2" evidence="8">
    <location>
        <begin position="592"/>
        <end position="718"/>
    </location>
</feature>
<dbReference type="Gene3D" id="1.20.900.10">
    <property type="entry name" value="Dbl homology (DH) domain"/>
    <property type="match status" value="1"/>
</dbReference>
<reference evidence="11" key="2">
    <citation type="submission" date="2025-09" db="UniProtKB">
        <authorList>
            <consortium name="Ensembl"/>
        </authorList>
    </citation>
    <scope>IDENTIFICATION</scope>
</reference>
<dbReference type="CDD" id="cd00160">
    <property type="entry name" value="RhoGEF"/>
    <property type="match status" value="1"/>
</dbReference>
<evidence type="ECO:0000256" key="6">
    <source>
        <dbReference type="ARBA" id="ARBA00023273"/>
    </source>
</evidence>
<evidence type="ECO:0000256" key="1">
    <source>
        <dbReference type="ARBA" id="ARBA00004489"/>
    </source>
</evidence>
<dbReference type="Pfam" id="PF19057">
    <property type="entry name" value="PH_19"/>
    <property type="match status" value="1"/>
</dbReference>
<dbReference type="GO" id="GO:0030424">
    <property type="term" value="C:axon"/>
    <property type="evidence" value="ECO:0007669"/>
    <property type="project" value="UniProtKB-SubCell"/>
</dbReference>
<keyword evidence="4" id="KW-0344">Guanine-nucleotide releasing factor</keyword>
<dbReference type="SMART" id="SM00324">
    <property type="entry name" value="RhoGAP"/>
    <property type="match status" value="1"/>
</dbReference>
<feature type="compositionally biased region" description="Low complexity" evidence="7">
    <location>
        <begin position="182"/>
        <end position="203"/>
    </location>
</feature>
<dbReference type="PROSITE" id="PS50238">
    <property type="entry name" value="RHOGAP"/>
    <property type="match status" value="1"/>
</dbReference>
<name>A0A673ZJF5_SALTR</name>
<dbReference type="GO" id="GO:0043197">
    <property type="term" value="C:dendritic spine"/>
    <property type="evidence" value="ECO:0007669"/>
    <property type="project" value="UniProtKB-SubCell"/>
</dbReference>
<dbReference type="AlphaFoldDB" id="A0A673ZJF5"/>
<dbReference type="FunFam" id="2.60.40.150:FF:000057">
    <property type="entry name" value="active breakpoint cluster region-related protein isoform X1"/>
    <property type="match status" value="1"/>
</dbReference>
<dbReference type="PROSITE" id="PS50004">
    <property type="entry name" value="C2"/>
    <property type="match status" value="1"/>
</dbReference>
<dbReference type="Ensembl" id="ENSSTUT00000048294.1">
    <property type="protein sequence ID" value="ENSSTUP00000046281.1"/>
    <property type="gene ID" value="ENSSTUG00000017451.1"/>
</dbReference>
<evidence type="ECO:0000256" key="3">
    <source>
        <dbReference type="ARBA" id="ARBA00022468"/>
    </source>
</evidence>
<dbReference type="Gene3D" id="1.10.555.10">
    <property type="entry name" value="Rho GTPase activation protein"/>
    <property type="match status" value="1"/>
</dbReference>
<dbReference type="InterPro" id="IPR000219">
    <property type="entry name" value="DH_dom"/>
</dbReference>
<keyword evidence="6" id="KW-0966">Cell projection</keyword>
<dbReference type="InterPro" id="IPR000008">
    <property type="entry name" value="C2_dom"/>
</dbReference>
<feature type="domain" description="Rho-GAP" evidence="10">
    <location>
        <begin position="753"/>
        <end position="947"/>
    </location>
</feature>
<feature type="region of interest" description="Disordered" evidence="7">
    <location>
        <begin position="178"/>
        <end position="208"/>
    </location>
</feature>
<proteinExistence type="predicted"/>
<feature type="compositionally biased region" description="Low complexity" evidence="7">
    <location>
        <begin position="89"/>
        <end position="105"/>
    </location>
</feature>
<dbReference type="GO" id="GO:0005085">
    <property type="term" value="F:guanyl-nucleotide exchange factor activity"/>
    <property type="evidence" value="ECO:0007669"/>
    <property type="project" value="UniProtKB-KW"/>
</dbReference>
<feature type="domain" description="DH" evidence="9">
    <location>
        <begin position="222"/>
        <end position="399"/>
    </location>
</feature>
<dbReference type="GO" id="GO:0016020">
    <property type="term" value="C:membrane"/>
    <property type="evidence" value="ECO:0007669"/>
    <property type="project" value="TreeGrafter"/>
</dbReference>
<dbReference type="SMART" id="SM00325">
    <property type="entry name" value="RhoGEF"/>
    <property type="match status" value="1"/>
</dbReference>
<dbReference type="Pfam" id="PF00621">
    <property type="entry name" value="RhoGEF"/>
    <property type="match status" value="1"/>
</dbReference>
<dbReference type="InterPro" id="IPR035892">
    <property type="entry name" value="C2_domain_sf"/>
</dbReference>
<dbReference type="Proteomes" id="UP000472277">
    <property type="component" value="Chromosome 12"/>
</dbReference>
<feature type="compositionally biased region" description="Low complexity" evidence="7">
    <location>
        <begin position="64"/>
        <end position="74"/>
    </location>
</feature>
<dbReference type="SUPFAM" id="SSF48065">
    <property type="entry name" value="DBL homology domain (DH-domain)"/>
    <property type="match status" value="1"/>
</dbReference>
<accession>A0A673ZJF5</accession>
<dbReference type="PROSITE" id="PS50010">
    <property type="entry name" value="DH_2"/>
    <property type="match status" value="1"/>
</dbReference>
<dbReference type="GO" id="GO:0007165">
    <property type="term" value="P:signal transduction"/>
    <property type="evidence" value="ECO:0007669"/>
    <property type="project" value="InterPro"/>
</dbReference>
<evidence type="ECO:0000313" key="11">
    <source>
        <dbReference type="Ensembl" id="ENSSTUP00000046281.1"/>
    </source>
</evidence>
<dbReference type="Gene3D" id="2.60.40.150">
    <property type="entry name" value="C2 domain"/>
    <property type="match status" value="1"/>
</dbReference>
<evidence type="ECO:0000256" key="7">
    <source>
        <dbReference type="SAM" id="MobiDB-lite"/>
    </source>
</evidence>
<reference evidence="11" key="1">
    <citation type="submission" date="2025-08" db="UniProtKB">
        <authorList>
            <consortium name="Ensembl"/>
        </authorList>
    </citation>
    <scope>IDENTIFICATION</scope>
</reference>
<dbReference type="InterPro" id="IPR037769">
    <property type="entry name" value="Abr/Bcr"/>
</dbReference>
<dbReference type="SMART" id="SM00239">
    <property type="entry name" value="C2"/>
    <property type="match status" value="1"/>
</dbReference>
<dbReference type="SUPFAM" id="SSF50729">
    <property type="entry name" value="PH domain-like"/>
    <property type="match status" value="1"/>
</dbReference>
<dbReference type="InterPro" id="IPR035899">
    <property type="entry name" value="DBL_dom_sf"/>
</dbReference>
<evidence type="ECO:0000259" key="9">
    <source>
        <dbReference type="PROSITE" id="PS50010"/>
    </source>
</evidence>
<sequence>MGEGGGDGKGGVTMRDHVGDEHHLTWPRRSYSPGSFEDVGGGGGGYTPDCSSNENLTSSEEDFSSGQSSHVSPSPTTAYRRPFREKSRSPSQNSQNSQHSIDSSSPPTPQSQKRPHRQQGHVVMSEATIVSVRKTGQIWPPLDPDTTPANGPFTGIPPTYGYDADRAEEQRRHHDILPYIDDSPSSSPHLSSKSRSSRDTLFSGSLESSKSTELDLEKGLEMRKWVLSGILASEETYLSHLEALLLPMKPLKAAATTSQPVLTIPQIETIFFKVPELYEVHKEFYDGLLPRVQQWSHHQRVGDLFQKQASQLGVYRAFVDNYEVAVETAEKCCQANTQFAEISEVMGTALLYKPVDRVTRSTLVLHDLLKHTPSSHPDHPLLQDALRISQNFLSSINEETTPRRQSMTVKKGENRQLLKDSFMVELVEGARKLRHVFLFTDLLLCAKLKKQIGGKSQQYDSKWYIPLSDLTFQNADESEPLHIPQVPDEELDAMKVKISHIKSEIQREKRANKGSKVIERLRKKLSEQESLLLLTSPSMALRVHNRNGKVSPVFLVIIVNNKGSSPSSLFIIIVNHIIIFDRLYVSVSYLSVCCVSGLHIPDDESPGLHGFLNVIVHSASGLKQSLNLYCTLEVDSFGYFANKAKTRVYRYTTEPKWNEEFEIDLEGSQTLRLLCYEKSYNKTKQIKEDGDSTDRIIGKGQIPLDPQTLQGKDWQRTLIPMNGIEVKLSMKFTSREFSLKRMPSRKPMGVFGIKISTVTKREHSKVPYIVRQCLEEIERRGMEEVGIYRVSGVATDIQALKAAFDTNNKDVSVMMSEMDVNAIAGTLKLYFRELPEPLFTDDLYPNFAGGIALSDSVAKESCMLNLLLSLPEPNLVTFLFLLDHLKRVADKESINKMSLHNLATVFGPTLLRPAEKDSKIPTNPTQPISMGDSWSLEVMSQVQVLLYFLQLETIPTPDSKRQSILFSTEV</sequence>
<dbReference type="InterPro" id="IPR011993">
    <property type="entry name" value="PH-like_dom_sf"/>
</dbReference>
<dbReference type="InterPro" id="IPR000198">
    <property type="entry name" value="RhoGAP_dom"/>
</dbReference>
<feature type="region of interest" description="Disordered" evidence="7">
    <location>
        <begin position="1"/>
        <end position="124"/>
    </location>
</feature>
<feature type="compositionally biased region" description="Basic and acidic residues" evidence="7">
    <location>
        <begin position="14"/>
        <end position="24"/>
    </location>
</feature>
<dbReference type="GO" id="GO:0005096">
    <property type="term" value="F:GTPase activator activity"/>
    <property type="evidence" value="ECO:0007669"/>
    <property type="project" value="UniProtKB-KW"/>
</dbReference>
<feature type="region of interest" description="Disordered" evidence="7">
    <location>
        <begin position="137"/>
        <end position="162"/>
    </location>
</feature>